<protein>
    <recommendedName>
        <fullName evidence="7">Endolytic murein transglycosylase</fullName>
        <ecNumber evidence="7">4.2.2.29</ecNumber>
    </recommendedName>
    <alternativeName>
        <fullName evidence="7">Peptidoglycan lytic transglycosylase</fullName>
    </alternativeName>
    <alternativeName>
        <fullName evidence="7">Peptidoglycan polymerization terminase</fullName>
    </alternativeName>
</protein>
<keyword evidence="4 7" id="KW-0472">Membrane</keyword>
<dbReference type="GO" id="GO:0009252">
    <property type="term" value="P:peptidoglycan biosynthetic process"/>
    <property type="evidence" value="ECO:0007669"/>
    <property type="project" value="UniProtKB-UniRule"/>
</dbReference>
<reference evidence="10" key="2">
    <citation type="submission" date="2023-08" db="EMBL/GenBank/DDBJ databases">
        <title>Isolation and Characterization of Rhodococcus erythropolis MGMM8.</title>
        <authorList>
            <person name="Diabankana R.G.C."/>
            <person name="Afordoanyi D.M."/>
            <person name="Validov S.Z."/>
        </authorList>
    </citation>
    <scope>NUCLEOTIDE SEQUENCE</scope>
    <source>
        <strain evidence="10">MGMM8</strain>
    </source>
</reference>
<proteinExistence type="inferred from homology"/>
<dbReference type="PANTHER" id="PTHR30518">
    <property type="entry name" value="ENDOLYTIC MUREIN TRANSGLYCOSYLASE"/>
    <property type="match status" value="1"/>
</dbReference>
<evidence type="ECO:0000256" key="7">
    <source>
        <dbReference type="HAMAP-Rule" id="MF_02065"/>
    </source>
</evidence>
<evidence type="ECO:0000256" key="5">
    <source>
        <dbReference type="ARBA" id="ARBA00023239"/>
    </source>
</evidence>
<dbReference type="NCBIfam" id="TIGR00247">
    <property type="entry name" value="endolytic transglycosylase MltG"/>
    <property type="match status" value="1"/>
</dbReference>
<comment type="similarity">
    <text evidence="7">Belongs to the transglycosylase MltG family.</text>
</comment>
<name>A0A0C2VNQ4_RHOER</name>
<keyword evidence="2 7" id="KW-0812">Transmembrane</keyword>
<evidence type="ECO:0000256" key="4">
    <source>
        <dbReference type="ARBA" id="ARBA00023136"/>
    </source>
</evidence>
<keyword evidence="5 7" id="KW-0456">Lyase</keyword>
<keyword evidence="6 7" id="KW-0961">Cell wall biogenesis/degradation</keyword>
<feature type="site" description="Important for catalytic activity" evidence="7">
    <location>
        <position position="315"/>
    </location>
</feature>
<dbReference type="KEGG" id="reb:XU06_13870"/>
<evidence type="ECO:0000256" key="1">
    <source>
        <dbReference type="ARBA" id="ARBA00022475"/>
    </source>
</evidence>
<evidence type="ECO:0000256" key="8">
    <source>
        <dbReference type="SAM" id="MobiDB-lite"/>
    </source>
</evidence>
<dbReference type="GeneID" id="57487073"/>
<dbReference type="GO" id="GO:0005886">
    <property type="term" value="C:plasma membrane"/>
    <property type="evidence" value="ECO:0007669"/>
    <property type="project" value="UniProtKB-SubCell"/>
</dbReference>
<feature type="region of interest" description="Disordered" evidence="8">
    <location>
        <begin position="1"/>
        <end position="54"/>
    </location>
</feature>
<dbReference type="RefSeq" id="WP_019748362.1">
    <property type="nucleotide sequence ID" value="NZ_BHXB01000001.1"/>
</dbReference>
<dbReference type="GO" id="GO:0071555">
    <property type="term" value="P:cell wall organization"/>
    <property type="evidence" value="ECO:0007669"/>
    <property type="project" value="UniProtKB-KW"/>
</dbReference>
<evidence type="ECO:0000313" key="11">
    <source>
        <dbReference type="Proteomes" id="UP000325576"/>
    </source>
</evidence>
<comment type="function">
    <text evidence="7">Functions as a peptidoglycan terminase that cleaves nascent peptidoglycan strands endolytically to terminate their elongation.</text>
</comment>
<keyword evidence="3 7" id="KW-1133">Transmembrane helix</keyword>
<evidence type="ECO:0000256" key="6">
    <source>
        <dbReference type="ARBA" id="ARBA00023316"/>
    </source>
</evidence>
<comment type="subcellular location">
    <subcellularLocation>
        <location evidence="7">Cell membrane</location>
        <topology evidence="7">Single-pass membrane protein</topology>
    </subcellularLocation>
</comment>
<dbReference type="PANTHER" id="PTHR30518:SF2">
    <property type="entry name" value="ENDOLYTIC MUREIN TRANSGLYCOSYLASE"/>
    <property type="match status" value="1"/>
</dbReference>
<dbReference type="Gene3D" id="3.30.1490.480">
    <property type="entry name" value="Endolytic murein transglycosylase"/>
    <property type="match status" value="1"/>
</dbReference>
<dbReference type="InterPro" id="IPR003770">
    <property type="entry name" value="MLTG-like"/>
</dbReference>
<organism evidence="9 11">
    <name type="scientific">Rhodococcus erythropolis</name>
    <name type="common">Arthrobacter picolinophilus</name>
    <dbReference type="NCBI Taxonomy" id="1833"/>
    <lineage>
        <taxon>Bacteria</taxon>
        <taxon>Bacillati</taxon>
        <taxon>Actinomycetota</taxon>
        <taxon>Actinomycetes</taxon>
        <taxon>Mycobacteriales</taxon>
        <taxon>Nocardiaceae</taxon>
        <taxon>Rhodococcus</taxon>
        <taxon>Rhodococcus erythropolis group</taxon>
    </lineage>
</organism>
<reference evidence="9 11" key="1">
    <citation type="journal article" date="2017" name="Poromechanics V (2013)">
        <title>Genomic Characterization of the Arsenic-Tolerant Actinobacterium, &lt;i&gt;Rhodococcus erythropolis&lt;/i&gt; S43.</title>
        <authorList>
            <person name="Retamal-Morales G."/>
            <person name="Mehnert M."/>
            <person name="Schwabe R."/>
            <person name="Tischler D."/>
            <person name="Schloemann M."/>
            <person name="Levican G.J."/>
        </authorList>
    </citation>
    <scope>NUCLEOTIDE SEQUENCE [LARGE SCALE GENOMIC DNA]</scope>
    <source>
        <strain evidence="9 11">S43</strain>
    </source>
</reference>
<dbReference type="GO" id="GO:0008932">
    <property type="term" value="F:lytic endotransglycosylase activity"/>
    <property type="evidence" value="ECO:0007669"/>
    <property type="project" value="UniProtKB-UniRule"/>
</dbReference>
<feature type="transmembrane region" description="Helical" evidence="7">
    <location>
        <begin position="61"/>
        <end position="85"/>
    </location>
</feature>
<gene>
    <name evidence="7 10" type="primary">mltG</name>
    <name evidence="9" type="ORF">BS297_28695</name>
    <name evidence="10" type="ORF">QIE55_14600</name>
</gene>
<dbReference type="Proteomes" id="UP000325576">
    <property type="component" value="Unassembled WGS sequence"/>
</dbReference>
<comment type="catalytic activity">
    <reaction evidence="7">
        <text>a peptidoglycan chain = a peptidoglycan chain with N-acetyl-1,6-anhydromuramyl-[peptide] at the reducing end + a peptidoglycan chain with N-acetylglucosamine at the non-reducing end.</text>
        <dbReference type="EC" id="4.2.2.29"/>
    </reaction>
</comment>
<sequence>MNARWDEGGGSRPTSSFDFDNDETMVMRALPQNIDPPHMSRAEARKQREARNKRAKRGKKVGVLALLVLVIAVLGVGAYGALWYMDRNKAAEDFAGPGGAPVVIQINSGETASEIGATLEAKNVVASSAAFYNAAIANPSEIQKVQPGFYQVPVQSSAASALDSLVAPDSRVGSVVIAEGRQLHDSSDAQTGSLKKGIYNLISEASCVGPVSAQKCVSTDELNTAGASSDLASLGVPDWAMSSVKSVPDKDRQLEGLIAASSWDFDPTATPTEILRSLVEGSAAKYEATGILTAGSGVGMSPYQLLVAASLVEREALPGDMAKVARVIVNRLAVDQPLQFDSTVNYSLDTTEVATTDADRERVTPWNTYAMPGLPATPIASPSIDALKAVESPAAGDWLYFVTINKEGQTLFTKSYEEHLANIELAQQSGILDSGR</sequence>
<dbReference type="EC" id="4.2.2.29" evidence="7"/>
<dbReference type="Proteomes" id="UP001230933">
    <property type="component" value="Chromosome"/>
</dbReference>
<dbReference type="EMBL" id="CP124545">
    <property type="protein sequence ID" value="WGV52369.1"/>
    <property type="molecule type" value="Genomic_DNA"/>
</dbReference>
<feature type="compositionally biased region" description="Basic and acidic residues" evidence="8">
    <location>
        <begin position="38"/>
        <end position="52"/>
    </location>
</feature>
<dbReference type="HAMAP" id="MF_02065">
    <property type="entry name" value="MltG"/>
    <property type="match status" value="1"/>
</dbReference>
<evidence type="ECO:0000256" key="2">
    <source>
        <dbReference type="ARBA" id="ARBA00022692"/>
    </source>
</evidence>
<accession>A0A0C2VNQ4</accession>
<evidence type="ECO:0000256" key="3">
    <source>
        <dbReference type="ARBA" id="ARBA00022989"/>
    </source>
</evidence>
<dbReference type="AlphaFoldDB" id="A0A0C2VNQ4"/>
<evidence type="ECO:0000313" key="9">
    <source>
        <dbReference type="EMBL" id="KAB2581865.1"/>
    </source>
</evidence>
<keyword evidence="1 7" id="KW-1003">Cell membrane</keyword>
<dbReference type="Pfam" id="PF02618">
    <property type="entry name" value="YceG"/>
    <property type="match status" value="1"/>
</dbReference>
<evidence type="ECO:0000313" key="10">
    <source>
        <dbReference type="EMBL" id="WGV52369.1"/>
    </source>
</evidence>
<dbReference type="EMBL" id="MRBO01000774">
    <property type="protein sequence ID" value="KAB2581865.1"/>
    <property type="molecule type" value="Genomic_DNA"/>
</dbReference>